<evidence type="ECO:0000313" key="1">
    <source>
        <dbReference type="EMBL" id="KAE9626452.1"/>
    </source>
</evidence>
<organism evidence="1 2">
    <name type="scientific">Parasedimentitalea maritima</name>
    <dbReference type="NCBI Taxonomy" id="2578117"/>
    <lineage>
        <taxon>Bacteria</taxon>
        <taxon>Pseudomonadati</taxon>
        <taxon>Pseudomonadota</taxon>
        <taxon>Alphaproteobacteria</taxon>
        <taxon>Rhodobacterales</taxon>
        <taxon>Paracoccaceae</taxon>
        <taxon>Parasedimentitalea</taxon>
    </lineage>
</organism>
<reference evidence="1 2" key="1">
    <citation type="submission" date="2019-12" db="EMBL/GenBank/DDBJ databases">
        <authorList>
            <person name="Zhang Y.-J."/>
        </authorList>
    </citation>
    <scope>NUCLEOTIDE SEQUENCE [LARGE SCALE GENOMIC DNA]</scope>
    <source>
        <strain evidence="1 2">H18S-6</strain>
    </source>
</reference>
<dbReference type="Proteomes" id="UP000441586">
    <property type="component" value="Unassembled WGS sequence"/>
</dbReference>
<sequence>MAPSNDPVKFVEEAIVEHQKRVLNFYKSVWKRVKSYLTPLQKFLKNVLSAAKDLAQTVGKKVISQLTDTIRAILNFLSPIEKLLKDIIQLGKRILATIRKKVDKNEVIRFLKTVVRKYIETFKKIVGLITDLWRELGILDAALAVFNKFRLVLSMAFGWFDQVTGVLTAIGKVRKQLQKAIKSLLKERKEALRLVKDVAKLKLS</sequence>
<evidence type="ECO:0000313" key="2">
    <source>
        <dbReference type="Proteomes" id="UP000441586"/>
    </source>
</evidence>
<name>A0A6A4RA42_9RHOB</name>
<comment type="caution">
    <text evidence="1">The sequence shown here is derived from an EMBL/GenBank/DDBJ whole genome shotgun (WGS) entry which is preliminary data.</text>
</comment>
<protein>
    <submittedName>
        <fullName evidence="1">Uncharacterized protein</fullName>
    </submittedName>
</protein>
<proteinExistence type="predicted"/>
<dbReference type="AlphaFoldDB" id="A0A6A4RA42"/>
<accession>A0A6A4RA42</accession>
<dbReference type="RefSeq" id="WP_158981522.1">
    <property type="nucleotide sequence ID" value="NZ_WSFO01000016.1"/>
</dbReference>
<gene>
    <name evidence="1" type="ORF">GP644_21410</name>
</gene>
<dbReference type="EMBL" id="WSFO01000016">
    <property type="protein sequence ID" value="KAE9626452.1"/>
    <property type="molecule type" value="Genomic_DNA"/>
</dbReference>